<comment type="caution">
    <text evidence="1">The sequence shown here is derived from an EMBL/GenBank/DDBJ whole genome shotgun (WGS) entry which is preliminary data.</text>
</comment>
<gene>
    <name evidence="1" type="ORF">DQ356_00520</name>
</gene>
<keyword evidence="2" id="KW-1185">Reference proteome</keyword>
<sequence>MILIFSEGKKGNRGFAQLNKTSLVIAAHYHQTILELTRKISFGQQITRANCAAELYGHWTNINHPPVLSREFEIWQQLRYT</sequence>
<dbReference type="Proteomes" id="UP000252172">
    <property type="component" value="Unassembled WGS sequence"/>
</dbReference>
<evidence type="ECO:0000313" key="2">
    <source>
        <dbReference type="Proteomes" id="UP000252172"/>
    </source>
</evidence>
<evidence type="ECO:0000313" key="1">
    <source>
        <dbReference type="EMBL" id="RCU44744.1"/>
    </source>
</evidence>
<organism evidence="1 2">
    <name type="scientific">Chryseobacterium lacus</name>
    <dbReference type="NCBI Taxonomy" id="2058346"/>
    <lineage>
        <taxon>Bacteria</taxon>
        <taxon>Pseudomonadati</taxon>
        <taxon>Bacteroidota</taxon>
        <taxon>Flavobacteriia</taxon>
        <taxon>Flavobacteriales</taxon>
        <taxon>Weeksellaceae</taxon>
        <taxon>Chryseobacterium group</taxon>
        <taxon>Chryseobacterium</taxon>
    </lineage>
</organism>
<dbReference type="EMBL" id="QPIE01000001">
    <property type="protein sequence ID" value="RCU44744.1"/>
    <property type="molecule type" value="Genomic_DNA"/>
</dbReference>
<accession>A0A368N587</accession>
<reference evidence="1 2" key="1">
    <citation type="submission" date="2018-07" db="EMBL/GenBank/DDBJ databases">
        <title>Chryseobacterium lacus sp. nov., isolated from lake water.</title>
        <authorList>
            <person name="Li C.-M."/>
        </authorList>
    </citation>
    <scope>NUCLEOTIDE SEQUENCE [LARGE SCALE GENOMIC DNA]</scope>
    <source>
        <strain evidence="1 2">YLOS41</strain>
    </source>
</reference>
<dbReference type="AlphaFoldDB" id="A0A368N587"/>
<protein>
    <submittedName>
        <fullName evidence="1">Uncharacterized protein</fullName>
    </submittedName>
</protein>
<proteinExistence type="predicted"/>
<name>A0A368N587_9FLAO</name>